<evidence type="ECO:0000256" key="1">
    <source>
        <dbReference type="ARBA" id="ARBA00005322"/>
    </source>
</evidence>
<comment type="similarity">
    <text evidence="1">Belongs to the FlgM family.</text>
</comment>
<evidence type="ECO:0000256" key="3">
    <source>
        <dbReference type="ARBA" id="ARBA00022491"/>
    </source>
</evidence>
<dbReference type="EMBL" id="PZZN01000001">
    <property type="protein sequence ID" value="PTM48027.1"/>
    <property type="molecule type" value="Genomic_DNA"/>
</dbReference>
<evidence type="ECO:0000313" key="11">
    <source>
        <dbReference type="Proteomes" id="UP000240996"/>
    </source>
</evidence>
<feature type="domain" description="Anti-sigma-28 factor FlgM C-terminal" evidence="9">
    <location>
        <begin position="51"/>
        <end position="92"/>
    </location>
</feature>
<evidence type="ECO:0000256" key="6">
    <source>
        <dbReference type="ARBA" id="ARBA00023163"/>
    </source>
</evidence>
<dbReference type="Proteomes" id="UP000240996">
    <property type="component" value="Unassembled WGS sequence"/>
</dbReference>
<name>A0A2T4YW46_9SPHN</name>
<keyword evidence="5" id="KW-0805">Transcription regulation</keyword>
<reference evidence="10 11" key="1">
    <citation type="submission" date="2018-04" db="EMBL/GenBank/DDBJ databases">
        <title>Genomic Encyclopedia of Type Strains, Phase III (KMG-III): the genomes of soil and plant-associated and newly described type strains.</title>
        <authorList>
            <person name="Whitman W."/>
        </authorList>
    </citation>
    <scope>NUCLEOTIDE SEQUENCE [LARGE SCALE GENOMIC DNA]</scope>
    <source>
        <strain evidence="10 11">NW12</strain>
    </source>
</reference>
<proteinExistence type="inferred from homology"/>
<dbReference type="GO" id="GO:0044781">
    <property type="term" value="P:bacterial-type flagellum organization"/>
    <property type="evidence" value="ECO:0007669"/>
    <property type="project" value="UniProtKB-KW"/>
</dbReference>
<evidence type="ECO:0000256" key="5">
    <source>
        <dbReference type="ARBA" id="ARBA00023015"/>
    </source>
</evidence>
<dbReference type="InterPro" id="IPR035890">
    <property type="entry name" value="Anti-sigma-28_factor_FlgM_sf"/>
</dbReference>
<evidence type="ECO:0000256" key="4">
    <source>
        <dbReference type="ARBA" id="ARBA00022795"/>
    </source>
</evidence>
<dbReference type="RefSeq" id="WP_107931250.1">
    <property type="nucleotide sequence ID" value="NZ_PZZN01000001.1"/>
</dbReference>
<keyword evidence="11" id="KW-1185">Reference proteome</keyword>
<evidence type="ECO:0000313" key="10">
    <source>
        <dbReference type="EMBL" id="PTM48027.1"/>
    </source>
</evidence>
<dbReference type="AlphaFoldDB" id="A0A2T4YW46"/>
<evidence type="ECO:0000256" key="7">
    <source>
        <dbReference type="ARBA" id="ARBA00024739"/>
    </source>
</evidence>
<dbReference type="GO" id="GO:0045892">
    <property type="term" value="P:negative regulation of DNA-templated transcription"/>
    <property type="evidence" value="ECO:0007669"/>
    <property type="project" value="InterPro"/>
</dbReference>
<comment type="caution">
    <text evidence="10">The sequence shown here is derived from an EMBL/GenBank/DDBJ whole genome shotgun (WGS) entry which is preliminary data.</text>
</comment>
<keyword evidence="3" id="KW-0678">Repressor</keyword>
<evidence type="ECO:0000256" key="2">
    <source>
        <dbReference type="ARBA" id="ARBA00017823"/>
    </source>
</evidence>
<dbReference type="Pfam" id="PF04316">
    <property type="entry name" value="FlgM"/>
    <property type="match status" value="1"/>
</dbReference>
<dbReference type="SUPFAM" id="SSF101498">
    <property type="entry name" value="Anti-sigma factor FlgM"/>
    <property type="match status" value="1"/>
</dbReference>
<keyword evidence="6" id="KW-0804">Transcription</keyword>
<organism evidence="10 11">
    <name type="scientific">Sphingomonas aerolata</name>
    <dbReference type="NCBI Taxonomy" id="185951"/>
    <lineage>
        <taxon>Bacteria</taxon>
        <taxon>Pseudomonadati</taxon>
        <taxon>Pseudomonadota</taxon>
        <taxon>Alphaproteobacteria</taxon>
        <taxon>Sphingomonadales</taxon>
        <taxon>Sphingomonadaceae</taxon>
        <taxon>Sphingomonas</taxon>
    </lineage>
</organism>
<comment type="function">
    <text evidence="7">Responsible for the coupling of flagellin expression to flagellar assembly by preventing expression of the flagellin genes when a component of the middle class of proteins is defective. It negatively regulates flagellar genes by inhibiting the activity of FliA by directly binding to FliA.</text>
</comment>
<evidence type="ECO:0000256" key="8">
    <source>
        <dbReference type="ARBA" id="ARBA00030117"/>
    </source>
</evidence>
<protein>
    <recommendedName>
        <fullName evidence="2">Negative regulator of flagellin synthesis</fullName>
    </recommendedName>
    <alternativeName>
        <fullName evidence="8">Anti-sigma-28 factor</fullName>
    </alternativeName>
</protein>
<evidence type="ECO:0000259" key="9">
    <source>
        <dbReference type="Pfam" id="PF04316"/>
    </source>
</evidence>
<accession>A0A2T4YW46</accession>
<dbReference type="InterPro" id="IPR031316">
    <property type="entry name" value="FlgM_C"/>
</dbReference>
<sequence length="104" mass="10627">MVESIGSKPLTGGERSIARIAATTPVQPSAQPLAQAPDRAVEAEPSATSSIALARTMAAAAPINEARVAAVKKAVANGTFPILPATIADRLLAFKLEWAPNDPA</sequence>
<dbReference type="NCBIfam" id="TIGR03824">
    <property type="entry name" value="FlgM_jcvi"/>
    <property type="match status" value="1"/>
</dbReference>
<dbReference type="InterPro" id="IPR007412">
    <property type="entry name" value="FlgM"/>
</dbReference>
<keyword evidence="4" id="KW-1005">Bacterial flagellum biogenesis</keyword>
<gene>
    <name evidence="10" type="ORF">C8J24_1435</name>
</gene>